<evidence type="ECO:0000313" key="3">
    <source>
        <dbReference type="Proteomes" id="UP000029435"/>
    </source>
</evidence>
<evidence type="ECO:0008006" key="4">
    <source>
        <dbReference type="Google" id="ProtNLM"/>
    </source>
</evidence>
<feature type="transmembrane region" description="Helical" evidence="1">
    <location>
        <begin position="174"/>
        <end position="192"/>
    </location>
</feature>
<protein>
    <recommendedName>
        <fullName evidence="4">Intracellular septation protein A</fullName>
    </recommendedName>
</protein>
<feature type="transmembrane region" description="Helical" evidence="1">
    <location>
        <begin position="60"/>
        <end position="79"/>
    </location>
</feature>
<reference evidence="2 3" key="1">
    <citation type="submission" date="2014-08" db="EMBL/GenBank/DDBJ databases">
        <title>Genome sequences of NCPPB Pectobacterium isolates.</title>
        <authorList>
            <person name="Glover R.H."/>
            <person name="Sapp M."/>
            <person name="Elphinstone J."/>
        </authorList>
    </citation>
    <scope>NUCLEOTIDE SEQUENCE [LARGE SCALE GENOMIC DNA]</scope>
    <source>
        <strain evidence="2 3">LMG 21372</strain>
    </source>
</reference>
<keyword evidence="1" id="KW-0472">Membrane</keyword>
<comment type="caution">
    <text evidence="2">The sequence shown here is derived from an EMBL/GenBank/DDBJ whole genome shotgun (WGS) entry which is preliminary data.</text>
</comment>
<evidence type="ECO:0000313" key="2">
    <source>
        <dbReference type="EMBL" id="KGA36140.1"/>
    </source>
</evidence>
<dbReference type="OrthoDB" id="6443340at2"/>
<accession>A0A0M2F6T4</accession>
<sequence length="208" mass="23307">MGHPPSLTVWRYLVSRDALLTIIIPVVMYNIAFLQWGAGVALLITAIYSGVLQLISRWQGYLPIIALILVSGLSHYLYLEGVILFDIHQESVFLSVSGAISTVIIFTIYSIKGRPVIQTLAEQATPALKTLPVYGTPQYVRVWNEVSLVWILVYLVKAIIICLLSRQPGLPMDTLVLISGWPLTLLLVIFSFRWPKYRWSSLAHDNAA</sequence>
<gene>
    <name evidence="2" type="ORF">KU74_06640</name>
</gene>
<feature type="transmembrane region" description="Helical" evidence="1">
    <location>
        <begin position="148"/>
        <end position="168"/>
    </location>
</feature>
<dbReference type="EMBL" id="JQOD01000001">
    <property type="protein sequence ID" value="KGA36140.1"/>
    <property type="molecule type" value="Genomic_DNA"/>
</dbReference>
<dbReference type="RefSeq" id="WP_039312982.1">
    <property type="nucleotide sequence ID" value="NZ_JQOD01000001.1"/>
</dbReference>
<dbReference type="Proteomes" id="UP000029435">
    <property type="component" value="Unassembled WGS sequence"/>
</dbReference>
<dbReference type="AlphaFoldDB" id="A0A0M2F6T4"/>
<feature type="transmembrane region" description="Helical" evidence="1">
    <location>
        <begin position="20"/>
        <end position="48"/>
    </location>
</feature>
<name>A0A0M2F6T4_9GAMM</name>
<feature type="transmembrane region" description="Helical" evidence="1">
    <location>
        <begin position="91"/>
        <end position="111"/>
    </location>
</feature>
<keyword evidence="1" id="KW-0812">Transmembrane</keyword>
<organism evidence="2 3">
    <name type="scientific">Pectobacterium brasiliense</name>
    <dbReference type="NCBI Taxonomy" id="180957"/>
    <lineage>
        <taxon>Bacteria</taxon>
        <taxon>Pseudomonadati</taxon>
        <taxon>Pseudomonadota</taxon>
        <taxon>Gammaproteobacteria</taxon>
        <taxon>Enterobacterales</taxon>
        <taxon>Pectobacteriaceae</taxon>
        <taxon>Pectobacterium</taxon>
    </lineage>
</organism>
<keyword evidence="1" id="KW-1133">Transmembrane helix</keyword>
<proteinExistence type="predicted"/>
<evidence type="ECO:0000256" key="1">
    <source>
        <dbReference type="SAM" id="Phobius"/>
    </source>
</evidence>